<dbReference type="AlphaFoldDB" id="A0AAD6L861"/>
<name>A0AAD6L861_9ROSI</name>
<proteinExistence type="predicted"/>
<gene>
    <name evidence="1" type="ORF">NC653_041332</name>
</gene>
<sequence length="29" mass="3422">MRTSGLSFVRPILKQQVYLGLYQLPMVWP</sequence>
<evidence type="ECO:0000313" key="1">
    <source>
        <dbReference type="EMBL" id="KAJ6952140.1"/>
    </source>
</evidence>
<reference evidence="1" key="1">
    <citation type="journal article" date="2023" name="Mol. Ecol. Resour.">
        <title>Chromosome-level genome assembly of a triploid poplar Populus alba 'Berolinensis'.</title>
        <authorList>
            <person name="Chen S."/>
            <person name="Yu Y."/>
            <person name="Wang X."/>
            <person name="Wang S."/>
            <person name="Zhang T."/>
            <person name="Zhou Y."/>
            <person name="He R."/>
            <person name="Meng N."/>
            <person name="Wang Y."/>
            <person name="Liu W."/>
            <person name="Liu Z."/>
            <person name="Liu J."/>
            <person name="Guo Q."/>
            <person name="Huang H."/>
            <person name="Sederoff R.R."/>
            <person name="Wang G."/>
            <person name="Qu G."/>
            <person name="Chen S."/>
        </authorList>
    </citation>
    <scope>NUCLEOTIDE SEQUENCE</scope>
    <source>
        <strain evidence="1">SC-2020</strain>
    </source>
</reference>
<evidence type="ECO:0000313" key="2">
    <source>
        <dbReference type="Proteomes" id="UP001164929"/>
    </source>
</evidence>
<protein>
    <submittedName>
        <fullName evidence="1">Uncharacterized protein</fullName>
    </submittedName>
</protein>
<dbReference type="Proteomes" id="UP001164929">
    <property type="component" value="Chromosome 19"/>
</dbReference>
<organism evidence="1 2">
    <name type="scientific">Populus alba x Populus x berolinensis</name>
    <dbReference type="NCBI Taxonomy" id="444605"/>
    <lineage>
        <taxon>Eukaryota</taxon>
        <taxon>Viridiplantae</taxon>
        <taxon>Streptophyta</taxon>
        <taxon>Embryophyta</taxon>
        <taxon>Tracheophyta</taxon>
        <taxon>Spermatophyta</taxon>
        <taxon>Magnoliopsida</taxon>
        <taxon>eudicotyledons</taxon>
        <taxon>Gunneridae</taxon>
        <taxon>Pentapetalae</taxon>
        <taxon>rosids</taxon>
        <taxon>fabids</taxon>
        <taxon>Malpighiales</taxon>
        <taxon>Salicaceae</taxon>
        <taxon>Saliceae</taxon>
        <taxon>Populus</taxon>
    </lineage>
</organism>
<dbReference type="EMBL" id="JAQIZT010000019">
    <property type="protein sequence ID" value="KAJ6952140.1"/>
    <property type="molecule type" value="Genomic_DNA"/>
</dbReference>
<comment type="caution">
    <text evidence="1">The sequence shown here is derived from an EMBL/GenBank/DDBJ whole genome shotgun (WGS) entry which is preliminary data.</text>
</comment>
<accession>A0AAD6L861</accession>
<keyword evidence="2" id="KW-1185">Reference proteome</keyword>